<evidence type="ECO:0000256" key="1">
    <source>
        <dbReference type="SAM" id="MobiDB-lite"/>
    </source>
</evidence>
<evidence type="ECO:0000256" key="2">
    <source>
        <dbReference type="SAM" id="Phobius"/>
    </source>
</evidence>
<organism evidence="3 4">
    <name type="scientific">Mixia osmundae (strain CBS 9802 / IAM 14324 / JCM 22182 / KY 12970)</name>
    <dbReference type="NCBI Taxonomy" id="764103"/>
    <lineage>
        <taxon>Eukaryota</taxon>
        <taxon>Fungi</taxon>
        <taxon>Dikarya</taxon>
        <taxon>Basidiomycota</taxon>
        <taxon>Pucciniomycotina</taxon>
        <taxon>Mixiomycetes</taxon>
        <taxon>Mixiales</taxon>
        <taxon>Mixiaceae</taxon>
        <taxon>Mixia</taxon>
    </lineage>
</organism>
<dbReference type="InterPro" id="IPR040201">
    <property type="entry name" value="Mrg3-like"/>
</dbReference>
<dbReference type="OrthoDB" id="10050400at2759"/>
<keyword evidence="2" id="KW-0472">Membrane</keyword>
<proteinExistence type="predicted"/>
<keyword evidence="4" id="KW-1185">Reference proteome</keyword>
<dbReference type="PANTHER" id="PTHR28142">
    <property type="entry name" value="MITOCHONDRIAL INNER MEMBRANE I-AAA PROTEASE SUPERCOMPLEX SUBUNIT MGR3-RELATED"/>
    <property type="match status" value="1"/>
</dbReference>
<accession>G7E5L0</accession>
<dbReference type="InParanoid" id="G7E5L0"/>
<dbReference type="SMART" id="SM00028">
    <property type="entry name" value="TPR"/>
    <property type="match status" value="3"/>
</dbReference>
<name>G7E5L0_MIXOS</name>
<dbReference type="SUPFAM" id="SSF48452">
    <property type="entry name" value="TPR-like"/>
    <property type="match status" value="1"/>
</dbReference>
<dbReference type="HOGENOM" id="CLU_024205_0_0_1"/>
<sequence>MLLRSNSGERTPRPRRASTALPGPAPQGVRVGYVFAALAVIGISATGYGLWDYFSAFRVWPKEIRGDLRSALRCKERGEQRKAEQFFQRALTNAEALLYSGNAELGAPLSAQLKVSGIAIALAALLEEQAKLEPALEIYEHAFEQVRNFSSATNEVGSELSMRGIALAQKIGEISQRLGGEDHMMRAEKMLSWSLEEMLRASAADQQRQSKGSGALNETPDETSIMASELVLPGWITQANLGASMENLGALYASKGQAEYALQLYIQALGIIMKSPDPAKRTPPPIQDRCHGATIMNNISSTIVASSADDRIKSASSWANKALEIARHTETASVDAQREAEAGECKGVIAVALYNLGMISELDGNTQNAIKLFREAREQARLIKLPEGVRHANDALRRLSASLLVQCATETLPHAETLAVHEPLL</sequence>
<dbReference type="InterPro" id="IPR019734">
    <property type="entry name" value="TPR_rpt"/>
</dbReference>
<dbReference type="Gene3D" id="1.25.40.10">
    <property type="entry name" value="Tetratricopeptide repeat domain"/>
    <property type="match status" value="1"/>
</dbReference>
<dbReference type="PANTHER" id="PTHR28142:SF1">
    <property type="entry name" value="MITOCHONDRIAL INNER MEMBRANE I-AAA PROTEASE SUPERCOMPLEX SUBUNIT MGR3-RELATED"/>
    <property type="match status" value="1"/>
</dbReference>
<dbReference type="STRING" id="764103.G7E5L0"/>
<feature type="region of interest" description="Disordered" evidence="1">
    <location>
        <begin position="1"/>
        <end position="23"/>
    </location>
</feature>
<feature type="transmembrane region" description="Helical" evidence="2">
    <location>
        <begin position="31"/>
        <end position="51"/>
    </location>
</feature>
<comment type="caution">
    <text evidence="3">The sequence shown here is derived from an EMBL/GenBank/DDBJ whole genome shotgun (WGS) entry which is preliminary data.</text>
</comment>
<dbReference type="FunCoup" id="G7E5L0">
    <property type="interactions" value="27"/>
</dbReference>
<evidence type="ECO:0000313" key="4">
    <source>
        <dbReference type="Proteomes" id="UP000009131"/>
    </source>
</evidence>
<dbReference type="InterPro" id="IPR011990">
    <property type="entry name" value="TPR-like_helical_dom_sf"/>
</dbReference>
<keyword evidence="2" id="KW-0812">Transmembrane</keyword>
<reference evidence="3 4" key="1">
    <citation type="journal article" date="2011" name="J. Gen. Appl. Microbiol.">
        <title>Draft genome sequencing of the enigmatic basidiomycete Mixia osmundae.</title>
        <authorList>
            <person name="Nishida H."/>
            <person name="Nagatsuka Y."/>
            <person name="Sugiyama J."/>
        </authorList>
    </citation>
    <scope>NUCLEOTIDE SEQUENCE [LARGE SCALE GENOMIC DNA]</scope>
    <source>
        <strain evidence="4">CBS 9802 / IAM 14324 / JCM 22182 / KY 12970</strain>
    </source>
</reference>
<evidence type="ECO:0008006" key="5">
    <source>
        <dbReference type="Google" id="ProtNLM"/>
    </source>
</evidence>
<evidence type="ECO:0000313" key="3">
    <source>
        <dbReference type="EMBL" id="GAA98120.1"/>
    </source>
</evidence>
<reference evidence="3 4" key="2">
    <citation type="journal article" date="2012" name="Open Biol.">
        <title>Characteristics of nucleosomes and linker DNA regions on the genome of the basidiomycete Mixia osmundae revealed by mono- and dinucleosome mapping.</title>
        <authorList>
            <person name="Nishida H."/>
            <person name="Kondo S."/>
            <person name="Matsumoto T."/>
            <person name="Suzuki Y."/>
            <person name="Yoshikawa H."/>
            <person name="Taylor T.D."/>
            <person name="Sugiyama J."/>
        </authorList>
    </citation>
    <scope>NUCLEOTIDE SEQUENCE [LARGE SCALE GENOMIC DNA]</scope>
    <source>
        <strain evidence="4">CBS 9802 / IAM 14324 / JCM 22182 / KY 12970</strain>
    </source>
</reference>
<dbReference type="EMBL" id="BABT02000150">
    <property type="protein sequence ID" value="GAA98120.1"/>
    <property type="molecule type" value="Genomic_DNA"/>
</dbReference>
<gene>
    <name evidence="3" type="primary">Mo04803</name>
    <name evidence="3" type="ORF">E5Q_04803</name>
</gene>
<keyword evidence="2" id="KW-1133">Transmembrane helix</keyword>
<dbReference type="eggNOG" id="ENOG502RZH4">
    <property type="taxonomic scope" value="Eukaryota"/>
</dbReference>
<protein>
    <recommendedName>
        <fullName evidence="5">MalT-like TPR region domain-containing protein</fullName>
    </recommendedName>
</protein>
<dbReference type="Proteomes" id="UP000009131">
    <property type="component" value="Unassembled WGS sequence"/>
</dbReference>
<dbReference type="AlphaFoldDB" id="G7E5L0"/>